<feature type="region of interest" description="Disordered" evidence="2">
    <location>
        <begin position="1"/>
        <end position="64"/>
    </location>
</feature>
<accession>A0AAJ8LDN0</accession>
<dbReference type="EMBL" id="CP144053">
    <property type="protein sequence ID" value="WWD17158.1"/>
    <property type="molecule type" value="Genomic_DNA"/>
</dbReference>
<dbReference type="InterPro" id="IPR036187">
    <property type="entry name" value="DNA_mismatch_repair_MutS_sf"/>
</dbReference>
<feature type="compositionally biased region" description="Low complexity" evidence="2">
    <location>
        <begin position="34"/>
        <end position="45"/>
    </location>
</feature>
<dbReference type="Gene3D" id="1.10.1420.10">
    <property type="match status" value="1"/>
</dbReference>
<gene>
    <name evidence="4" type="ORF">CI109_101596</name>
</gene>
<sequence length="425" mass="46979">MHNEIMTASSYRSSAKDSARASGSALESERSLWRASASRQPASSRTNTASRYGQQPAQPSTYISNRIGDNGQYYVALLQGKGEGVEVGIAAINVATGHVADTPSYSKTLHHLHLHPPQMLLVPEGELWPKAAYGAYRGRGGRKEASALVTKLEEELEQECVGVERALWNPEQGLEFLKQLGINDDTKASTLMAVQSKQYALCATSAVLSWLHTNKDTVFQHASLNIRFAPSEGIMFIDVDTAKNLELVTNNLTGRSNNTLFGVLNHCHTPMGARLLRTSILQPSNIASEIEERLDAVQELLRQSLKIKSLRAKFDQLPKADLDTIIAQLSQGRHHLVDVATTAYRINLLLNLSSYLDGINAIRAELSESSARLLQRVETVGTWKANYRLIIRNWRIVNSKKYKFSLMNALKSNRLNQALNSASSL</sequence>
<feature type="compositionally biased region" description="Polar residues" evidence="2">
    <location>
        <begin position="46"/>
        <end position="64"/>
    </location>
</feature>
<feature type="compositionally biased region" description="Polar residues" evidence="2">
    <location>
        <begin position="1"/>
        <end position="13"/>
    </location>
</feature>
<dbReference type="PANTHER" id="PTHR11361:SF21">
    <property type="entry name" value="MUTS PROTEIN HOMOLOG 4"/>
    <property type="match status" value="1"/>
</dbReference>
<reference evidence="4" key="1">
    <citation type="submission" date="2017-08" db="EMBL/GenBank/DDBJ databases">
        <authorList>
            <person name="Cuomo C."/>
            <person name="Billmyre B."/>
            <person name="Heitman J."/>
        </authorList>
    </citation>
    <scope>NUCLEOTIDE SEQUENCE</scope>
    <source>
        <strain evidence="4">CBS 12478</strain>
    </source>
</reference>
<dbReference type="GeneID" id="43586579"/>
<dbReference type="GO" id="GO:0140664">
    <property type="term" value="F:ATP-dependent DNA damage sensor activity"/>
    <property type="evidence" value="ECO:0007669"/>
    <property type="project" value="InterPro"/>
</dbReference>
<dbReference type="GO" id="GO:0005524">
    <property type="term" value="F:ATP binding"/>
    <property type="evidence" value="ECO:0007669"/>
    <property type="project" value="InterPro"/>
</dbReference>
<comment type="similarity">
    <text evidence="1">Belongs to the DNA mismatch repair MutS family.</text>
</comment>
<evidence type="ECO:0000256" key="2">
    <source>
        <dbReference type="SAM" id="MobiDB-lite"/>
    </source>
</evidence>
<dbReference type="InterPro" id="IPR045076">
    <property type="entry name" value="MutS"/>
</dbReference>
<dbReference type="InterPro" id="IPR007696">
    <property type="entry name" value="DNA_mismatch_repair_MutS_core"/>
</dbReference>
<dbReference type="AlphaFoldDB" id="A0AAJ8LDN0"/>
<dbReference type="PANTHER" id="PTHR11361">
    <property type="entry name" value="DNA MISMATCH REPAIR PROTEIN MUTS FAMILY MEMBER"/>
    <property type="match status" value="1"/>
</dbReference>
<dbReference type="SUPFAM" id="SSF48334">
    <property type="entry name" value="DNA repair protein MutS, domain III"/>
    <property type="match status" value="1"/>
</dbReference>
<reference evidence="4" key="2">
    <citation type="submission" date="2024-01" db="EMBL/GenBank/DDBJ databases">
        <title>Comparative genomics of Cryptococcus and Kwoniella reveals pathogenesis evolution and contrasting modes of karyotype evolution via chromosome fusion or intercentromeric recombination.</title>
        <authorList>
            <person name="Coelho M.A."/>
            <person name="David-Palma M."/>
            <person name="Shea T."/>
            <person name="Bowers K."/>
            <person name="McGinley-Smith S."/>
            <person name="Mohammad A.W."/>
            <person name="Gnirke A."/>
            <person name="Yurkov A.M."/>
            <person name="Nowrousian M."/>
            <person name="Sun S."/>
            <person name="Cuomo C.A."/>
            <person name="Heitman J."/>
        </authorList>
    </citation>
    <scope>NUCLEOTIDE SEQUENCE</scope>
    <source>
        <strain evidence="4">CBS 12478</strain>
    </source>
</reference>
<dbReference type="Pfam" id="PF05192">
    <property type="entry name" value="MutS_III"/>
    <property type="match status" value="1"/>
</dbReference>
<evidence type="ECO:0000313" key="4">
    <source>
        <dbReference type="EMBL" id="WWD17158.1"/>
    </source>
</evidence>
<dbReference type="KEGG" id="ksn:43586579"/>
<keyword evidence="5" id="KW-1185">Reference proteome</keyword>
<protein>
    <recommendedName>
        <fullName evidence="3">DNA mismatch repair protein MutS core domain-containing protein</fullName>
    </recommendedName>
</protein>
<evidence type="ECO:0000259" key="3">
    <source>
        <dbReference type="Pfam" id="PF05192"/>
    </source>
</evidence>
<evidence type="ECO:0000256" key="1">
    <source>
        <dbReference type="ARBA" id="ARBA00006271"/>
    </source>
</evidence>
<dbReference type="GO" id="GO:0007131">
    <property type="term" value="P:reciprocal meiotic recombination"/>
    <property type="evidence" value="ECO:0007669"/>
    <property type="project" value="TreeGrafter"/>
</dbReference>
<dbReference type="GO" id="GO:0030983">
    <property type="term" value="F:mismatched DNA binding"/>
    <property type="evidence" value="ECO:0007669"/>
    <property type="project" value="InterPro"/>
</dbReference>
<dbReference type="InterPro" id="IPR036678">
    <property type="entry name" value="MutS_con_dom_sf"/>
</dbReference>
<organism evidence="4 5">
    <name type="scientific">Kwoniella shandongensis</name>
    <dbReference type="NCBI Taxonomy" id="1734106"/>
    <lineage>
        <taxon>Eukaryota</taxon>
        <taxon>Fungi</taxon>
        <taxon>Dikarya</taxon>
        <taxon>Basidiomycota</taxon>
        <taxon>Agaricomycotina</taxon>
        <taxon>Tremellomycetes</taxon>
        <taxon>Tremellales</taxon>
        <taxon>Cryptococcaceae</taxon>
        <taxon>Kwoniella</taxon>
    </lineage>
</organism>
<dbReference type="GO" id="GO:0005634">
    <property type="term" value="C:nucleus"/>
    <property type="evidence" value="ECO:0007669"/>
    <property type="project" value="TreeGrafter"/>
</dbReference>
<dbReference type="RefSeq" id="XP_065823086.1">
    <property type="nucleotide sequence ID" value="XM_065967014.1"/>
</dbReference>
<dbReference type="GO" id="GO:0006298">
    <property type="term" value="P:mismatch repair"/>
    <property type="evidence" value="ECO:0007669"/>
    <property type="project" value="InterPro"/>
</dbReference>
<dbReference type="SUPFAM" id="SSF53150">
    <property type="entry name" value="DNA repair protein MutS, domain II"/>
    <property type="match status" value="1"/>
</dbReference>
<dbReference type="Proteomes" id="UP000322225">
    <property type="component" value="Chromosome 3"/>
</dbReference>
<feature type="domain" description="DNA mismatch repair protein MutS core" evidence="3">
    <location>
        <begin position="241"/>
        <end position="373"/>
    </location>
</feature>
<proteinExistence type="inferred from homology"/>
<name>A0AAJ8LDN0_9TREE</name>
<evidence type="ECO:0000313" key="5">
    <source>
        <dbReference type="Proteomes" id="UP000322225"/>
    </source>
</evidence>